<dbReference type="AlphaFoldDB" id="A0A246JTX7"/>
<dbReference type="InterPro" id="IPR000639">
    <property type="entry name" value="Epox_hydrolase-like"/>
</dbReference>
<dbReference type="EMBL" id="NISJ01000005">
    <property type="protein sequence ID" value="OWQ96517.1"/>
    <property type="molecule type" value="Genomic_DNA"/>
</dbReference>
<evidence type="ECO:0000313" key="2">
    <source>
        <dbReference type="EMBL" id="OWQ96517.1"/>
    </source>
</evidence>
<dbReference type="PANTHER" id="PTHR46438">
    <property type="entry name" value="ALPHA/BETA-HYDROLASES SUPERFAMILY PROTEIN"/>
    <property type="match status" value="1"/>
</dbReference>
<organism evidence="2 3">
    <name type="scientific">Sphingopyxis witflariensis</name>
    <dbReference type="NCBI Taxonomy" id="173675"/>
    <lineage>
        <taxon>Bacteria</taxon>
        <taxon>Pseudomonadati</taxon>
        <taxon>Pseudomonadota</taxon>
        <taxon>Alphaproteobacteria</taxon>
        <taxon>Sphingomonadales</taxon>
        <taxon>Sphingomonadaceae</taxon>
        <taxon>Sphingopyxis</taxon>
    </lineage>
</organism>
<evidence type="ECO:0000259" key="1">
    <source>
        <dbReference type="Pfam" id="PF00561"/>
    </source>
</evidence>
<dbReference type="PRINTS" id="PR00111">
    <property type="entry name" value="ABHYDROLASE"/>
</dbReference>
<dbReference type="InterPro" id="IPR029058">
    <property type="entry name" value="AB_hydrolase_fold"/>
</dbReference>
<dbReference type="SUPFAM" id="SSF53474">
    <property type="entry name" value="alpha/beta-Hydrolases"/>
    <property type="match status" value="1"/>
</dbReference>
<dbReference type="Pfam" id="PF00561">
    <property type="entry name" value="Abhydrolase_1"/>
    <property type="match status" value="1"/>
</dbReference>
<dbReference type="InterPro" id="IPR000073">
    <property type="entry name" value="AB_hydrolase_1"/>
</dbReference>
<dbReference type="OrthoDB" id="8680283at2"/>
<sequence>MTNFVENTYQVDGYDIHIKEKGSGAAVVFIHGSGPGASGASNFRNNIDAFVDAGYRVILPDLIGYGQSSKPEGIDYSLQLFTDTLYGALRQHGVDSAALVGNSLGGGVALQMTLDHPEFATALILMAPGCIEEQASYFNMPGIAKMVSGFGGPDFNLDEQRRLIGNLVHPDFAPKIPDALVQERFAVAVTQPKDVLARMKTPNLGPLVGQVKQPIFVLWGLNDQFCPESGARYFLDQCDNARCMTFARTGHWVQVERASEFNLYSIAFLHDQG</sequence>
<reference evidence="2 3" key="1">
    <citation type="journal article" date="2002" name="Int. J. Syst. Evol. Microbiol.">
        <title>Sphingopyxis witflariensis sp. nov., isolated from activated sludge.</title>
        <authorList>
            <person name="Kampfer P."/>
            <person name="Witzenberger R."/>
            <person name="Denner E.B."/>
            <person name="Busse H.J."/>
            <person name="Neef A."/>
        </authorList>
    </citation>
    <scope>NUCLEOTIDE SEQUENCE [LARGE SCALE GENOMIC DNA]</scope>
    <source>
        <strain evidence="2 3">DSM 14551</strain>
    </source>
</reference>
<proteinExistence type="predicted"/>
<feature type="domain" description="AB hydrolase-1" evidence="1">
    <location>
        <begin position="26"/>
        <end position="257"/>
    </location>
</feature>
<name>A0A246JTX7_9SPHN</name>
<dbReference type="GO" id="GO:0003824">
    <property type="term" value="F:catalytic activity"/>
    <property type="evidence" value="ECO:0007669"/>
    <property type="project" value="InterPro"/>
</dbReference>
<evidence type="ECO:0000313" key="3">
    <source>
        <dbReference type="Proteomes" id="UP000197097"/>
    </source>
</evidence>
<protein>
    <submittedName>
        <fullName evidence="2">3-oxoacyl-ACP reductase</fullName>
    </submittedName>
</protein>
<dbReference type="PANTHER" id="PTHR46438:SF11">
    <property type="entry name" value="LIPASE-RELATED"/>
    <property type="match status" value="1"/>
</dbReference>
<dbReference type="RefSeq" id="WP_088472716.1">
    <property type="nucleotide sequence ID" value="NZ_NISJ01000005.1"/>
</dbReference>
<accession>A0A246JTX7</accession>
<dbReference type="Gene3D" id="3.40.50.1820">
    <property type="entry name" value="alpha/beta hydrolase"/>
    <property type="match status" value="1"/>
</dbReference>
<gene>
    <name evidence="2" type="ORF">CDQ91_10605</name>
</gene>
<dbReference type="Proteomes" id="UP000197097">
    <property type="component" value="Unassembled WGS sequence"/>
</dbReference>
<keyword evidence="3" id="KW-1185">Reference proteome</keyword>
<dbReference type="PRINTS" id="PR00412">
    <property type="entry name" value="EPOXHYDRLASE"/>
</dbReference>
<comment type="caution">
    <text evidence="2">The sequence shown here is derived from an EMBL/GenBank/DDBJ whole genome shotgun (WGS) entry which is preliminary data.</text>
</comment>